<keyword evidence="7" id="KW-1185">Reference proteome</keyword>
<dbReference type="GO" id="GO:0006412">
    <property type="term" value="P:translation"/>
    <property type="evidence" value="ECO:0007669"/>
    <property type="project" value="UniProtKB-KW"/>
</dbReference>
<evidence type="ECO:0000313" key="6">
    <source>
        <dbReference type="EMBL" id="MBB6172395.1"/>
    </source>
</evidence>
<evidence type="ECO:0000256" key="1">
    <source>
        <dbReference type="ARBA" id="ARBA00009798"/>
    </source>
</evidence>
<dbReference type="GO" id="GO:0016829">
    <property type="term" value="F:lyase activity"/>
    <property type="evidence" value="ECO:0007669"/>
    <property type="project" value="UniProtKB-KW"/>
</dbReference>
<dbReference type="PANTHER" id="PTHR30411">
    <property type="entry name" value="CYTOPLASMIC PROTEIN"/>
    <property type="match status" value="1"/>
</dbReference>
<evidence type="ECO:0000256" key="4">
    <source>
        <dbReference type="PIRNR" id="PIRNR006181"/>
    </source>
</evidence>
<accession>A0A7W9YI45</accession>
<comment type="caution">
    <text evidence="6">The sequence shown here is derived from an EMBL/GenBank/DDBJ whole genome shotgun (WGS) entry which is preliminary data.</text>
</comment>
<keyword evidence="3 4" id="KW-0456">Lyase</keyword>
<organism evidence="6 7">
    <name type="scientific">Nocardiopsis mwathae</name>
    <dbReference type="NCBI Taxonomy" id="1472723"/>
    <lineage>
        <taxon>Bacteria</taxon>
        <taxon>Bacillati</taxon>
        <taxon>Actinomycetota</taxon>
        <taxon>Actinomycetes</taxon>
        <taxon>Streptosporangiales</taxon>
        <taxon>Nocardiopsidaceae</taxon>
        <taxon>Nocardiopsis</taxon>
    </lineage>
</organism>
<gene>
    <name evidence="6" type="ORF">HNR23_002455</name>
</gene>
<feature type="domain" description="YbaK/aminoacyl-tRNA synthetase-associated" evidence="5">
    <location>
        <begin position="37"/>
        <end position="150"/>
    </location>
</feature>
<comment type="similarity">
    <text evidence="1 4">Belongs to the prolyl-tRNA editing family. YbaK/EbsC subfamily.</text>
</comment>
<name>A0A7W9YI45_9ACTN</name>
<dbReference type="Pfam" id="PF04073">
    <property type="entry name" value="tRNA_edit"/>
    <property type="match status" value="1"/>
</dbReference>
<dbReference type="RefSeq" id="WP_184075695.1">
    <property type="nucleotide sequence ID" value="NZ_JACHDS010000001.1"/>
</dbReference>
<protein>
    <recommendedName>
        <fullName evidence="4">Cys-tRNA(Pro)/Cys-tRNA(Cys) deacylase</fullName>
        <ecNumber evidence="4">4.2.-.-</ecNumber>
    </recommendedName>
</protein>
<dbReference type="AlphaFoldDB" id="A0A7W9YI45"/>
<dbReference type="CDD" id="cd00002">
    <property type="entry name" value="YbaK_deacylase"/>
    <property type="match status" value="1"/>
</dbReference>
<dbReference type="InterPro" id="IPR004369">
    <property type="entry name" value="Prolyl-tRNA_editing_YbaK/EbsC"/>
</dbReference>
<dbReference type="Gene3D" id="3.90.960.10">
    <property type="entry name" value="YbaK/aminoacyl-tRNA synthetase-associated domain"/>
    <property type="match status" value="1"/>
</dbReference>
<evidence type="ECO:0000313" key="7">
    <source>
        <dbReference type="Proteomes" id="UP000546642"/>
    </source>
</evidence>
<dbReference type="Proteomes" id="UP000546642">
    <property type="component" value="Unassembled WGS sequence"/>
</dbReference>
<dbReference type="PIRSF" id="PIRSF006181">
    <property type="entry name" value="EbsC_YbaK"/>
    <property type="match status" value="1"/>
</dbReference>
<dbReference type="EMBL" id="JACHDS010000001">
    <property type="protein sequence ID" value="MBB6172395.1"/>
    <property type="molecule type" value="Genomic_DNA"/>
</dbReference>
<evidence type="ECO:0000256" key="2">
    <source>
        <dbReference type="ARBA" id="ARBA00022917"/>
    </source>
</evidence>
<dbReference type="EC" id="4.2.-.-" evidence="4"/>
<reference evidence="6 7" key="1">
    <citation type="submission" date="2020-08" db="EMBL/GenBank/DDBJ databases">
        <title>Sequencing the genomes of 1000 actinobacteria strains.</title>
        <authorList>
            <person name="Klenk H.-P."/>
        </authorList>
    </citation>
    <scope>NUCLEOTIDE SEQUENCE [LARGE SCALE GENOMIC DNA]</scope>
    <source>
        <strain evidence="6 7">DSM 46659</strain>
    </source>
</reference>
<dbReference type="InterPro" id="IPR007214">
    <property type="entry name" value="YbaK/aa-tRNA-synth-assoc-dom"/>
</dbReference>
<dbReference type="SUPFAM" id="SSF55826">
    <property type="entry name" value="YbaK/ProRS associated domain"/>
    <property type="match status" value="1"/>
</dbReference>
<dbReference type="InterPro" id="IPR036754">
    <property type="entry name" value="YbaK/aa-tRNA-synt-asso_dom_sf"/>
</dbReference>
<keyword evidence="6" id="KW-0378">Hydrolase</keyword>
<dbReference type="GO" id="GO:0002161">
    <property type="term" value="F:aminoacyl-tRNA deacylase activity"/>
    <property type="evidence" value="ECO:0007669"/>
    <property type="project" value="InterPro"/>
</dbReference>
<keyword evidence="2 4" id="KW-0648">Protein biosynthesis</keyword>
<proteinExistence type="inferred from homology"/>
<dbReference type="PANTHER" id="PTHR30411:SF0">
    <property type="entry name" value="CYS-TRNA(PRO)_CYS-TRNA(CYS) DEACYLASE YBAK"/>
    <property type="match status" value="1"/>
</dbReference>
<evidence type="ECO:0000259" key="5">
    <source>
        <dbReference type="Pfam" id="PF04073"/>
    </source>
</evidence>
<sequence>MSAKGTPATVAAARAGIAFSLHPYTAASGDGGSSYGEEAADALGVGHDRVFKTLVAEVDGELTVGMVPVGATLNLKALAAAVGGKKAVMADPRAAERATGYVRGGISPLGQRRRLPAVVDASVGDHATVFVSAGRRGLQMELSPADLVRLTGAATAGIRT</sequence>
<evidence type="ECO:0000256" key="3">
    <source>
        <dbReference type="ARBA" id="ARBA00023239"/>
    </source>
</evidence>
<dbReference type="NCBIfam" id="TIGR00011">
    <property type="entry name" value="YbaK_EbsC"/>
    <property type="match status" value="1"/>
</dbReference>